<reference evidence="1" key="1">
    <citation type="submission" date="2022-10" db="EMBL/GenBank/DDBJ databases">
        <title>Chitiniphilus purpureus sp. nov., a novel chitin-degrading bacterium isolated from crawfish pond sediment.</title>
        <authorList>
            <person name="Li K."/>
        </authorList>
    </citation>
    <scope>NUCLEOTIDE SEQUENCE</scope>
    <source>
        <strain evidence="1">CD1</strain>
    </source>
</reference>
<organism evidence="1 2">
    <name type="scientific">Chitiniphilus purpureus</name>
    <dbReference type="NCBI Taxonomy" id="2981137"/>
    <lineage>
        <taxon>Bacteria</taxon>
        <taxon>Pseudomonadati</taxon>
        <taxon>Pseudomonadota</taxon>
        <taxon>Betaproteobacteria</taxon>
        <taxon>Neisseriales</taxon>
        <taxon>Chitinibacteraceae</taxon>
        <taxon>Chitiniphilus</taxon>
    </lineage>
</organism>
<evidence type="ECO:0000313" key="2">
    <source>
        <dbReference type="Proteomes" id="UP001061302"/>
    </source>
</evidence>
<accession>A0ABY6DRG5</accession>
<keyword evidence="2" id="KW-1185">Reference proteome</keyword>
<gene>
    <name evidence="1" type="ORF">N8I74_14420</name>
</gene>
<dbReference type="RefSeq" id="WP_263123803.1">
    <property type="nucleotide sequence ID" value="NZ_CP106753.1"/>
</dbReference>
<evidence type="ECO:0000313" key="1">
    <source>
        <dbReference type="EMBL" id="UXY14503.1"/>
    </source>
</evidence>
<protein>
    <submittedName>
        <fullName evidence="1">Uncharacterized protein</fullName>
    </submittedName>
</protein>
<name>A0ABY6DRG5_9NEIS</name>
<dbReference type="EMBL" id="CP106753">
    <property type="protein sequence ID" value="UXY14503.1"/>
    <property type="molecule type" value="Genomic_DNA"/>
</dbReference>
<dbReference type="Proteomes" id="UP001061302">
    <property type="component" value="Chromosome"/>
</dbReference>
<sequence>MLRDLADVLLDLHEGMTAASQRWHTGVRLVDAQMALPMEVRAVFRDGGVVLQADVLRNLADAGWLAQPSRLTLTWSETPVETLP</sequence>
<proteinExistence type="predicted"/>